<proteinExistence type="predicted"/>
<dbReference type="EMBL" id="LS974624">
    <property type="protein sequence ID" value="CAG7898627.1"/>
    <property type="molecule type" value="Genomic_DNA"/>
</dbReference>
<name>A0A8D9M4S5_BRACM</name>
<protein>
    <submittedName>
        <fullName evidence="1">Uncharacterized protein</fullName>
    </submittedName>
</protein>
<evidence type="ECO:0000313" key="1">
    <source>
        <dbReference type="EMBL" id="CAG7898627.1"/>
    </source>
</evidence>
<sequence>MASCTIEEVASSCNAVRLISPKMKNFEGLFSTELQPVSRASNKGSCRT</sequence>
<evidence type="ECO:0000313" key="2">
    <source>
        <dbReference type="Proteomes" id="UP000694005"/>
    </source>
</evidence>
<organism evidence="1 2">
    <name type="scientific">Brassica campestris</name>
    <name type="common">Field mustard</name>
    <dbReference type="NCBI Taxonomy" id="3711"/>
    <lineage>
        <taxon>Eukaryota</taxon>
        <taxon>Viridiplantae</taxon>
        <taxon>Streptophyta</taxon>
        <taxon>Embryophyta</taxon>
        <taxon>Tracheophyta</taxon>
        <taxon>Spermatophyta</taxon>
        <taxon>Magnoliopsida</taxon>
        <taxon>eudicotyledons</taxon>
        <taxon>Gunneridae</taxon>
        <taxon>Pentapetalae</taxon>
        <taxon>rosids</taxon>
        <taxon>malvids</taxon>
        <taxon>Brassicales</taxon>
        <taxon>Brassicaceae</taxon>
        <taxon>Brassiceae</taxon>
        <taxon>Brassica</taxon>
    </lineage>
</organism>
<accession>A0A8D9M4S5</accession>
<dbReference type="Proteomes" id="UP000694005">
    <property type="component" value="Chromosome A08"/>
</dbReference>
<gene>
    <name evidence="1" type="ORF">BRAPAZ1V2_A08P22930.2</name>
</gene>
<reference evidence="1 2" key="1">
    <citation type="submission" date="2021-07" db="EMBL/GenBank/DDBJ databases">
        <authorList>
            <consortium name="Genoscope - CEA"/>
            <person name="William W."/>
        </authorList>
    </citation>
    <scope>NUCLEOTIDE SEQUENCE [LARGE SCALE GENOMIC DNA]</scope>
</reference>
<dbReference type="AlphaFoldDB" id="A0A8D9M4S5"/>
<dbReference type="Gramene" id="A08p22930.2_BraZ1">
    <property type="protein sequence ID" value="A08p22930.2_BraZ1.CDS"/>
    <property type="gene ID" value="A08g22930.2_BraZ1"/>
</dbReference>